<comment type="caution">
    <text evidence="1">The sequence shown here is derived from an EMBL/GenBank/DDBJ whole genome shotgun (WGS) entry which is preliminary data.</text>
</comment>
<dbReference type="OrthoDB" id="792648at2"/>
<gene>
    <name evidence="1" type="ORF">C7379_10717</name>
</gene>
<sequence length="358" mass="39394">MKKYLSMFAFVLTGTLMFVSCDDDGDSNEPTICPAVISDGLYVVNEGSFYKKINGSLDYLDYKTWKATRNVFQSANGRSLGGTPNSAVINERGEMYIATTDENRVEIVNPKTSKSIAVAKIRQPRELAIDNGCVYVSSYTGKVYKIDSQSYKVVDSSKVVGANLEGIATTNGYVYVCNSHNPDYTYNTNVVKLNKQLDKVKDVKVLVNPTQILALNNELFVISIGNYKDINPTVQQIDIKTDHVSVIGAGTMMAAGTDRLYIINSPWGKPATYNAYDLTNKTMSKWVDGSEILYPYGVGVDPITGDVFVTSQNKDAVTGRASYVTDGYLARYTRDGNFKGKYPCGVNPGTIVFLNHQE</sequence>
<evidence type="ECO:0000313" key="1">
    <source>
        <dbReference type="EMBL" id="PVX55042.1"/>
    </source>
</evidence>
<keyword evidence="2" id="KW-1185">Reference proteome</keyword>
<protein>
    <recommendedName>
        <fullName evidence="3">YVTN family beta-propeller protein</fullName>
    </recommendedName>
</protein>
<dbReference type="RefSeq" id="WP_116616324.1">
    <property type="nucleotide sequence ID" value="NZ_CAUPIB010000020.1"/>
</dbReference>
<organism evidence="1 2">
    <name type="scientific">Hallella colorans</name>
    <dbReference type="NCBI Taxonomy" id="1703337"/>
    <lineage>
        <taxon>Bacteria</taxon>
        <taxon>Pseudomonadati</taxon>
        <taxon>Bacteroidota</taxon>
        <taxon>Bacteroidia</taxon>
        <taxon>Bacteroidales</taxon>
        <taxon>Prevotellaceae</taxon>
        <taxon>Hallella</taxon>
    </lineage>
</organism>
<dbReference type="Proteomes" id="UP000245870">
    <property type="component" value="Unassembled WGS sequence"/>
</dbReference>
<evidence type="ECO:0000313" key="2">
    <source>
        <dbReference type="Proteomes" id="UP000245870"/>
    </source>
</evidence>
<evidence type="ECO:0008006" key="3">
    <source>
        <dbReference type="Google" id="ProtNLM"/>
    </source>
</evidence>
<dbReference type="EMBL" id="QENY01000007">
    <property type="protein sequence ID" value="PVX55042.1"/>
    <property type="molecule type" value="Genomic_DNA"/>
</dbReference>
<name>A0A2U0UBK5_9BACT</name>
<dbReference type="SUPFAM" id="SSF63829">
    <property type="entry name" value="Calcium-dependent phosphotriesterase"/>
    <property type="match status" value="1"/>
</dbReference>
<dbReference type="SUPFAM" id="SSF63825">
    <property type="entry name" value="YWTD domain"/>
    <property type="match status" value="1"/>
</dbReference>
<dbReference type="AlphaFoldDB" id="A0A2U0UBK5"/>
<reference evidence="1 2" key="1">
    <citation type="submission" date="2018-05" db="EMBL/GenBank/DDBJ databases">
        <title>Genomic Encyclopedia of Type Strains, Phase IV (KMG-IV): sequencing the most valuable type-strain genomes for metagenomic binning, comparative biology and taxonomic classification.</title>
        <authorList>
            <person name="Goeker M."/>
        </authorList>
    </citation>
    <scope>NUCLEOTIDE SEQUENCE [LARGE SCALE GENOMIC DNA]</scope>
    <source>
        <strain evidence="1 2">DSM 100333</strain>
    </source>
</reference>
<dbReference type="InterPro" id="IPR015943">
    <property type="entry name" value="WD40/YVTN_repeat-like_dom_sf"/>
</dbReference>
<accession>A0A2U0UBK5</accession>
<proteinExistence type="predicted"/>
<dbReference type="Gene3D" id="2.130.10.10">
    <property type="entry name" value="YVTN repeat-like/Quinoprotein amine dehydrogenase"/>
    <property type="match status" value="1"/>
</dbReference>
<dbReference type="PROSITE" id="PS51257">
    <property type="entry name" value="PROKAR_LIPOPROTEIN"/>
    <property type="match status" value="1"/>
</dbReference>